<dbReference type="Proteomes" id="UP000218231">
    <property type="component" value="Unassembled WGS sequence"/>
</dbReference>
<feature type="region of interest" description="Disordered" evidence="1">
    <location>
        <begin position="33"/>
        <end position="125"/>
    </location>
</feature>
<reference evidence="2 3" key="1">
    <citation type="journal article" date="2017" name="Curr. Biol.">
        <title>Genome architecture and evolution of a unichromosomal asexual nematode.</title>
        <authorList>
            <person name="Fradin H."/>
            <person name="Zegar C."/>
            <person name="Gutwein M."/>
            <person name="Lucas J."/>
            <person name="Kovtun M."/>
            <person name="Corcoran D."/>
            <person name="Baugh L.R."/>
            <person name="Kiontke K."/>
            <person name="Gunsalus K."/>
            <person name="Fitch D.H."/>
            <person name="Piano F."/>
        </authorList>
    </citation>
    <scope>NUCLEOTIDE SEQUENCE [LARGE SCALE GENOMIC DNA]</scope>
    <source>
        <strain evidence="2">PF1309</strain>
    </source>
</reference>
<evidence type="ECO:0000313" key="2">
    <source>
        <dbReference type="EMBL" id="PAV77112.1"/>
    </source>
</evidence>
<gene>
    <name evidence="2" type="ORF">WR25_23187</name>
</gene>
<sequence length="125" mass="14284">MLVFLIGLFCYHFFYFLPGLKKKKSKAIYQVGGDIPKKKKPTLEEEDNTQCSSDRVKKKKGRKEKKLELRTNLTANNDDKCPTQKNRNGSDRSSKKSKSGKGLFDEPNARTPLLLSHESPPSVYF</sequence>
<dbReference type="EMBL" id="LIAE01007772">
    <property type="protein sequence ID" value="PAV77112.1"/>
    <property type="molecule type" value="Genomic_DNA"/>
</dbReference>
<name>A0A2A2KT44_9BILA</name>
<organism evidence="2 3">
    <name type="scientific">Diploscapter pachys</name>
    <dbReference type="NCBI Taxonomy" id="2018661"/>
    <lineage>
        <taxon>Eukaryota</taxon>
        <taxon>Metazoa</taxon>
        <taxon>Ecdysozoa</taxon>
        <taxon>Nematoda</taxon>
        <taxon>Chromadorea</taxon>
        <taxon>Rhabditida</taxon>
        <taxon>Rhabditina</taxon>
        <taxon>Rhabditomorpha</taxon>
        <taxon>Rhabditoidea</taxon>
        <taxon>Rhabditidae</taxon>
        <taxon>Diploscapter</taxon>
    </lineage>
</organism>
<evidence type="ECO:0000313" key="3">
    <source>
        <dbReference type="Proteomes" id="UP000218231"/>
    </source>
</evidence>
<accession>A0A2A2KT44</accession>
<proteinExistence type="predicted"/>
<evidence type="ECO:0000256" key="1">
    <source>
        <dbReference type="SAM" id="MobiDB-lite"/>
    </source>
</evidence>
<protein>
    <submittedName>
        <fullName evidence="2">Uncharacterized protein</fullName>
    </submittedName>
</protein>
<feature type="compositionally biased region" description="Basic and acidic residues" evidence="1">
    <location>
        <begin position="77"/>
        <end position="94"/>
    </location>
</feature>
<dbReference type="AlphaFoldDB" id="A0A2A2KT44"/>
<keyword evidence="3" id="KW-1185">Reference proteome</keyword>
<comment type="caution">
    <text evidence="2">The sequence shown here is derived from an EMBL/GenBank/DDBJ whole genome shotgun (WGS) entry which is preliminary data.</text>
</comment>